<keyword evidence="7" id="KW-0805">Transcription regulation</keyword>
<dbReference type="PROSITE" id="PS00028">
    <property type="entry name" value="ZINC_FINGER_C2H2_1"/>
    <property type="match status" value="11"/>
</dbReference>
<feature type="domain" description="C2H2-type" evidence="13">
    <location>
        <begin position="464"/>
        <end position="491"/>
    </location>
</feature>
<dbReference type="Gene3D" id="3.40.1800.20">
    <property type="match status" value="1"/>
</dbReference>
<dbReference type="PANTHER" id="PTHR24404">
    <property type="entry name" value="ZINC FINGER PROTEIN"/>
    <property type="match status" value="1"/>
</dbReference>
<dbReference type="PROSITE" id="PS51915">
    <property type="entry name" value="ZAD"/>
    <property type="match status" value="1"/>
</dbReference>
<evidence type="ECO:0000259" key="14">
    <source>
        <dbReference type="PROSITE" id="PS51915"/>
    </source>
</evidence>
<accession>A0A2A4K4D6</accession>
<feature type="domain" description="C2H2-type" evidence="13">
    <location>
        <begin position="293"/>
        <end position="320"/>
    </location>
</feature>
<evidence type="ECO:0000256" key="9">
    <source>
        <dbReference type="ARBA" id="ARBA00023163"/>
    </source>
</evidence>
<feature type="domain" description="C2H2-type" evidence="13">
    <location>
        <begin position="380"/>
        <end position="407"/>
    </location>
</feature>
<dbReference type="InterPro" id="IPR050589">
    <property type="entry name" value="Ikaros_C2H2-ZF"/>
</dbReference>
<dbReference type="GO" id="GO:0000978">
    <property type="term" value="F:RNA polymerase II cis-regulatory region sequence-specific DNA binding"/>
    <property type="evidence" value="ECO:0007669"/>
    <property type="project" value="TreeGrafter"/>
</dbReference>
<feature type="binding site" evidence="12">
    <location>
        <position position="51"/>
    </location>
    <ligand>
        <name>Zn(2+)</name>
        <dbReference type="ChEBI" id="CHEBI:29105"/>
    </ligand>
</feature>
<dbReference type="SUPFAM" id="SSF57667">
    <property type="entry name" value="beta-beta-alpha zinc fingers"/>
    <property type="match status" value="7"/>
</dbReference>
<keyword evidence="9" id="KW-0804">Transcription</keyword>
<dbReference type="PANTHER" id="PTHR24404:SF114">
    <property type="entry name" value="KLUMPFUSS, ISOFORM B-RELATED"/>
    <property type="match status" value="1"/>
</dbReference>
<proteinExistence type="inferred from homology"/>
<dbReference type="InterPro" id="IPR012934">
    <property type="entry name" value="Znf_AD"/>
</dbReference>
<keyword evidence="3 12" id="KW-0479">Metal-binding</keyword>
<feature type="domain" description="C2H2-type" evidence="13">
    <location>
        <begin position="436"/>
        <end position="463"/>
    </location>
</feature>
<dbReference type="STRING" id="7102.A0A2A4K4D6"/>
<dbReference type="PROSITE" id="PS50157">
    <property type="entry name" value="ZINC_FINGER_C2H2_2"/>
    <property type="match status" value="12"/>
</dbReference>
<dbReference type="Gene3D" id="3.30.160.60">
    <property type="entry name" value="Classic Zinc Finger"/>
    <property type="match status" value="10"/>
</dbReference>
<dbReference type="SMART" id="SM00355">
    <property type="entry name" value="ZnF_C2H2"/>
    <property type="match status" value="12"/>
</dbReference>
<dbReference type="AlphaFoldDB" id="A0A2A4K4D6"/>
<feature type="binding site" evidence="12">
    <location>
        <position position="48"/>
    </location>
    <ligand>
        <name>Zn(2+)</name>
        <dbReference type="ChEBI" id="CHEBI:29105"/>
    </ligand>
</feature>
<evidence type="ECO:0000256" key="11">
    <source>
        <dbReference type="PROSITE-ProRule" id="PRU00042"/>
    </source>
</evidence>
<keyword evidence="10" id="KW-0539">Nucleus</keyword>
<evidence type="ECO:0000256" key="6">
    <source>
        <dbReference type="ARBA" id="ARBA00022833"/>
    </source>
</evidence>
<evidence type="ECO:0008006" key="16">
    <source>
        <dbReference type="Google" id="ProtNLM"/>
    </source>
</evidence>
<comment type="caution">
    <text evidence="15">The sequence shown here is derived from an EMBL/GenBank/DDBJ whole genome shotgun (WGS) entry which is preliminary data.</text>
</comment>
<keyword evidence="4" id="KW-0677">Repeat</keyword>
<dbReference type="GO" id="GO:0008270">
    <property type="term" value="F:zinc ion binding"/>
    <property type="evidence" value="ECO:0007669"/>
    <property type="project" value="UniProtKB-UniRule"/>
</dbReference>
<feature type="domain" description="C2H2-type" evidence="13">
    <location>
        <begin position="352"/>
        <end position="379"/>
    </location>
</feature>
<name>A0A2A4K4D6_HELVI</name>
<feature type="domain" description="C2H2-type" evidence="13">
    <location>
        <begin position="234"/>
        <end position="262"/>
    </location>
</feature>
<keyword evidence="8" id="KW-0238">DNA-binding</keyword>
<comment type="subcellular location">
    <subcellularLocation>
        <location evidence="1">Nucleus</location>
    </subcellularLocation>
</comment>
<dbReference type="FunFam" id="3.30.160.60:FF:000202">
    <property type="entry name" value="Zinc finger protein 574"/>
    <property type="match status" value="1"/>
</dbReference>
<evidence type="ECO:0000256" key="7">
    <source>
        <dbReference type="ARBA" id="ARBA00023015"/>
    </source>
</evidence>
<feature type="domain" description="C2H2-type" evidence="13">
    <location>
        <begin position="492"/>
        <end position="518"/>
    </location>
</feature>
<dbReference type="FunFam" id="3.30.160.60:FF:001297">
    <property type="entry name" value="Zinc finger and SCAN domain-containing protein 2"/>
    <property type="match status" value="1"/>
</dbReference>
<dbReference type="SUPFAM" id="SSF57716">
    <property type="entry name" value="Glucocorticoid receptor-like (DNA-binding domain)"/>
    <property type="match status" value="1"/>
</dbReference>
<evidence type="ECO:0000256" key="5">
    <source>
        <dbReference type="ARBA" id="ARBA00022771"/>
    </source>
</evidence>
<dbReference type="GO" id="GO:0006357">
    <property type="term" value="P:regulation of transcription by RNA polymerase II"/>
    <property type="evidence" value="ECO:0007669"/>
    <property type="project" value="TreeGrafter"/>
</dbReference>
<organism evidence="15">
    <name type="scientific">Heliothis virescens</name>
    <name type="common">Tobacco budworm moth</name>
    <dbReference type="NCBI Taxonomy" id="7102"/>
    <lineage>
        <taxon>Eukaryota</taxon>
        <taxon>Metazoa</taxon>
        <taxon>Ecdysozoa</taxon>
        <taxon>Arthropoda</taxon>
        <taxon>Hexapoda</taxon>
        <taxon>Insecta</taxon>
        <taxon>Pterygota</taxon>
        <taxon>Neoptera</taxon>
        <taxon>Endopterygota</taxon>
        <taxon>Lepidoptera</taxon>
        <taxon>Glossata</taxon>
        <taxon>Ditrysia</taxon>
        <taxon>Noctuoidea</taxon>
        <taxon>Noctuidae</taxon>
        <taxon>Heliothinae</taxon>
        <taxon>Heliothis</taxon>
    </lineage>
</organism>
<feature type="domain" description="C2H2-type" evidence="13">
    <location>
        <begin position="408"/>
        <end position="435"/>
    </location>
</feature>
<dbReference type="InterPro" id="IPR013087">
    <property type="entry name" value="Znf_C2H2_type"/>
</dbReference>
<dbReference type="FunFam" id="3.30.160.60:FF:000325">
    <property type="entry name" value="ZFP90 zinc finger protein"/>
    <property type="match status" value="1"/>
</dbReference>
<feature type="domain" description="C2H2-type" evidence="13">
    <location>
        <begin position="321"/>
        <end position="348"/>
    </location>
</feature>
<dbReference type="FunFam" id="3.30.160.60:FF:000446">
    <property type="entry name" value="Zinc finger protein"/>
    <property type="match status" value="1"/>
</dbReference>
<dbReference type="GO" id="GO:0005634">
    <property type="term" value="C:nucleus"/>
    <property type="evidence" value="ECO:0007669"/>
    <property type="project" value="UniProtKB-SubCell"/>
</dbReference>
<feature type="domain" description="C2H2-type" evidence="13">
    <location>
        <begin position="547"/>
        <end position="574"/>
    </location>
</feature>
<evidence type="ECO:0000259" key="13">
    <source>
        <dbReference type="PROSITE" id="PS50157"/>
    </source>
</evidence>
<dbReference type="FunFam" id="3.30.160.60:FF:001480">
    <property type="entry name" value="Si:cabz01071911.3"/>
    <property type="match status" value="1"/>
</dbReference>
<protein>
    <recommendedName>
        <fullName evidence="16">Protein krueppel</fullName>
    </recommendedName>
</protein>
<feature type="domain" description="C2H2-type" evidence="13">
    <location>
        <begin position="264"/>
        <end position="286"/>
    </location>
</feature>
<feature type="binding site" evidence="12">
    <location>
        <position position="97"/>
    </location>
    <ligand>
        <name>Zn(2+)</name>
        <dbReference type="ChEBI" id="CHEBI:29105"/>
    </ligand>
</feature>
<evidence type="ECO:0000256" key="1">
    <source>
        <dbReference type="ARBA" id="ARBA00004123"/>
    </source>
</evidence>
<keyword evidence="6 12" id="KW-0862">Zinc</keyword>
<comment type="similarity">
    <text evidence="2">Belongs to the krueppel C2H2-type zinc-finger protein family.</text>
</comment>
<dbReference type="FunFam" id="3.30.160.60:FF:000852">
    <property type="entry name" value="zinc finger protein 629 isoform X2"/>
    <property type="match status" value="1"/>
</dbReference>
<feature type="binding site" evidence="12">
    <location>
        <position position="94"/>
    </location>
    <ligand>
        <name>Zn(2+)</name>
        <dbReference type="ChEBI" id="CHEBI:29105"/>
    </ligand>
</feature>
<evidence type="ECO:0000256" key="4">
    <source>
        <dbReference type="ARBA" id="ARBA00022737"/>
    </source>
</evidence>
<dbReference type="EMBL" id="NWSH01000173">
    <property type="protein sequence ID" value="PCG78774.1"/>
    <property type="molecule type" value="Genomic_DNA"/>
</dbReference>
<sequence length="740" mass="84983">METESALEDFGKKNDDEGVSKEDYIEIEIPYDFYQYLSSEQCNIQNMCRICLATDNDVLYPLVATKENNILAQMFTALTSLQLFPGDGLPSSICEQCQAQVMHCYEFKLKCEKSDCMLKSILKGEFIAKEELTDHSMAFKQEDKENIMDRNEINNIGLDDNLFSHDNIEVKQESELLEEVQYLEDLSDNSDNLTIVQNTRTKKRKKVKSDVDGDYKIHRNISVRNKYNNKGNSFRCKLCPKVFHNLKTFHAHVRSKHPSSKHQHMCNQCTESFESEHDLIVHSAIHVTHGNIWKCNQCPKEFSTRTMIRRHIFRHMESKRHSCVACGKSFTELYALRRHQRVHTGELVEKKHKCTMCDKRYSNSSLLASHMSRHIGLRPFECGVCGKRFTTNRLLASHRLVHSESKPYACQYCDKRFRHESTRNTHHRTHTGEKPYVCAVCGKSFIQNSNHTQHMRTHTGERPYSCSVCDRKFSSGSSLKSHERIHSGERPYSCDVCGKRFTRKNLIAHMRQHTGERPYECSLCNKKFPNATRLRDHHRVHTGEKPFECTVCPQKFATKSQLLKHCKTHQKKKRKPENRSLVILQHVEPVPVVTDTLIFNKDHGELITVSENTEDKALENTTKELTLNMVQEMPLEVTEELVLQDDSHMKGNLLVVDSSPNNYEAGNICLNTGNVNIIDDVNYDGENLVTLNEGGVSISTANLEGTTVKLYQLDQSLVQIHSSGGQVTISKISSKMTANF</sequence>
<reference evidence="15" key="1">
    <citation type="submission" date="2017-09" db="EMBL/GenBank/DDBJ databases">
        <title>Contemporary evolution of a Lepidopteran species, Heliothis virescens, in response to modern agricultural practices.</title>
        <authorList>
            <person name="Fritz M.L."/>
            <person name="Deyonke A.M."/>
            <person name="Papanicolaou A."/>
            <person name="Micinski S."/>
            <person name="Westbrook J."/>
            <person name="Gould F."/>
        </authorList>
    </citation>
    <scope>NUCLEOTIDE SEQUENCE [LARGE SCALE GENOMIC DNA]</scope>
    <source>
        <strain evidence="15">HvINT-</strain>
        <tissue evidence="15">Whole body</tissue>
    </source>
</reference>
<evidence type="ECO:0000256" key="10">
    <source>
        <dbReference type="ARBA" id="ARBA00023242"/>
    </source>
</evidence>
<dbReference type="Pfam" id="PF00096">
    <property type="entry name" value="zf-C2H2"/>
    <property type="match status" value="9"/>
</dbReference>
<evidence type="ECO:0000313" key="15">
    <source>
        <dbReference type="EMBL" id="PCG78774.1"/>
    </source>
</evidence>
<dbReference type="GO" id="GO:0032502">
    <property type="term" value="P:developmental process"/>
    <property type="evidence" value="ECO:0007669"/>
    <property type="project" value="UniProtKB-ARBA"/>
</dbReference>
<evidence type="ECO:0000256" key="12">
    <source>
        <dbReference type="PROSITE-ProRule" id="PRU01263"/>
    </source>
</evidence>
<feature type="domain" description="C2H2-type" evidence="13">
    <location>
        <begin position="519"/>
        <end position="546"/>
    </location>
</feature>
<gene>
    <name evidence="15" type="ORF">B5V51_3110</name>
</gene>
<evidence type="ECO:0000256" key="3">
    <source>
        <dbReference type="ARBA" id="ARBA00022723"/>
    </source>
</evidence>
<dbReference type="FunFam" id="3.30.160.60:FF:001485">
    <property type="entry name" value="Krueppel-related zinc finger protein"/>
    <property type="match status" value="1"/>
</dbReference>
<evidence type="ECO:0000256" key="8">
    <source>
        <dbReference type="ARBA" id="ARBA00023125"/>
    </source>
</evidence>
<dbReference type="FunFam" id="3.30.160.60:FF:001437">
    <property type="entry name" value="Zinc finger protein 594"/>
    <property type="match status" value="1"/>
</dbReference>
<evidence type="ECO:0000256" key="2">
    <source>
        <dbReference type="ARBA" id="ARBA00006991"/>
    </source>
</evidence>
<keyword evidence="5 11" id="KW-0863">Zinc-finger</keyword>
<dbReference type="InterPro" id="IPR036236">
    <property type="entry name" value="Znf_C2H2_sf"/>
</dbReference>
<dbReference type="SMART" id="SM00868">
    <property type="entry name" value="zf-AD"/>
    <property type="match status" value="1"/>
</dbReference>
<dbReference type="GO" id="GO:0003700">
    <property type="term" value="F:DNA-binding transcription factor activity"/>
    <property type="evidence" value="ECO:0007669"/>
    <property type="project" value="TreeGrafter"/>
</dbReference>
<feature type="domain" description="ZAD" evidence="14">
    <location>
        <begin position="46"/>
        <end position="121"/>
    </location>
</feature>
<dbReference type="Pfam" id="PF07776">
    <property type="entry name" value="zf-AD"/>
    <property type="match status" value="1"/>
</dbReference>